<dbReference type="InterPro" id="IPR054502">
    <property type="entry name" value="bHLH-TF_ACT-like_plant"/>
</dbReference>
<dbReference type="GO" id="GO:0043565">
    <property type="term" value="F:sequence-specific DNA binding"/>
    <property type="evidence" value="ECO:0007669"/>
    <property type="project" value="TreeGrafter"/>
</dbReference>
<gene>
    <name evidence="5" type="ORF">EJB05_06716</name>
</gene>
<feature type="domain" description="Plant bHLH transcription factor ACT-like" evidence="4">
    <location>
        <begin position="77"/>
        <end position="117"/>
    </location>
</feature>
<comment type="caution">
    <text evidence="5">The sequence shown here is derived from an EMBL/GenBank/DDBJ whole genome shotgun (WGS) entry which is preliminary data.</text>
</comment>
<protein>
    <recommendedName>
        <fullName evidence="4">Plant bHLH transcription factor ACT-like domain-containing protein</fullName>
    </recommendedName>
</protein>
<evidence type="ECO:0000256" key="2">
    <source>
        <dbReference type="ARBA" id="ARBA00023242"/>
    </source>
</evidence>
<dbReference type="InterPro" id="IPR051358">
    <property type="entry name" value="TF_AMS/ICE1/BHLH6-like"/>
</dbReference>
<keyword evidence="6" id="KW-1185">Reference proteome</keyword>
<reference evidence="5 6" key="1">
    <citation type="journal article" date="2019" name="Sci. Rep.">
        <title>A high-quality genome of Eragrostis curvula grass provides insights into Poaceae evolution and supports new strategies to enhance forage quality.</title>
        <authorList>
            <person name="Carballo J."/>
            <person name="Santos B.A.C.M."/>
            <person name="Zappacosta D."/>
            <person name="Garbus I."/>
            <person name="Selva J.P."/>
            <person name="Gallo C.A."/>
            <person name="Diaz A."/>
            <person name="Albertini E."/>
            <person name="Caccamo M."/>
            <person name="Echenique V."/>
        </authorList>
    </citation>
    <scope>NUCLEOTIDE SEQUENCE [LARGE SCALE GENOMIC DNA]</scope>
    <source>
        <strain evidence="6">cv. Victoria</strain>
        <tissue evidence="5">Leaf</tissue>
    </source>
</reference>
<evidence type="ECO:0000313" key="5">
    <source>
        <dbReference type="EMBL" id="TVU47131.1"/>
    </source>
</evidence>
<dbReference type="GO" id="GO:0005634">
    <property type="term" value="C:nucleus"/>
    <property type="evidence" value="ECO:0007669"/>
    <property type="project" value="UniProtKB-SubCell"/>
</dbReference>
<name>A0A5J9WGF9_9POAL</name>
<evidence type="ECO:0000256" key="1">
    <source>
        <dbReference type="ARBA" id="ARBA00004123"/>
    </source>
</evidence>
<dbReference type="AlphaFoldDB" id="A0A5J9WGF9"/>
<dbReference type="PANTHER" id="PTHR31945">
    <property type="entry name" value="TRANSCRIPTION FACTOR SCREAM2-RELATED"/>
    <property type="match status" value="1"/>
</dbReference>
<keyword evidence="2" id="KW-0539">Nucleus</keyword>
<feature type="coiled-coil region" evidence="3">
    <location>
        <begin position="41"/>
        <end position="68"/>
    </location>
</feature>
<evidence type="ECO:0000256" key="3">
    <source>
        <dbReference type="SAM" id="Coils"/>
    </source>
</evidence>
<dbReference type="Proteomes" id="UP000324897">
    <property type="component" value="Chromosome 5"/>
</dbReference>
<organism evidence="5 6">
    <name type="scientific">Eragrostis curvula</name>
    <name type="common">weeping love grass</name>
    <dbReference type="NCBI Taxonomy" id="38414"/>
    <lineage>
        <taxon>Eukaryota</taxon>
        <taxon>Viridiplantae</taxon>
        <taxon>Streptophyta</taxon>
        <taxon>Embryophyta</taxon>
        <taxon>Tracheophyta</taxon>
        <taxon>Spermatophyta</taxon>
        <taxon>Magnoliopsida</taxon>
        <taxon>Liliopsida</taxon>
        <taxon>Poales</taxon>
        <taxon>Poaceae</taxon>
        <taxon>PACMAD clade</taxon>
        <taxon>Chloridoideae</taxon>
        <taxon>Eragrostideae</taxon>
        <taxon>Eragrostidinae</taxon>
        <taxon>Eragrostis</taxon>
    </lineage>
</organism>
<dbReference type="EMBL" id="RWGY01000004">
    <property type="protein sequence ID" value="TVU47131.1"/>
    <property type="molecule type" value="Genomic_DNA"/>
</dbReference>
<dbReference type="Pfam" id="PF22754">
    <property type="entry name" value="bHLH-TF_ACT-like_plant"/>
    <property type="match status" value="1"/>
</dbReference>
<comment type="subcellular location">
    <subcellularLocation>
        <location evidence="1">Nucleus</location>
    </subcellularLocation>
</comment>
<evidence type="ECO:0000313" key="6">
    <source>
        <dbReference type="Proteomes" id="UP000324897"/>
    </source>
</evidence>
<dbReference type="OrthoDB" id="1917523at2759"/>
<accession>A0A5J9WGF9</accession>
<sequence>MRRESEMMSRERKKAAAALQEKLKILRSITHSHALSDTSIIMDASEYIKELKQKVVRLNQEIACAQNALRQASFPTVTVETLGGHGGFLINVFSDKSCPGLLVSVLEAFDELGLSNVAENVNEHVVKQAVLQAIRNCSESSSEHDEE</sequence>
<dbReference type="Gramene" id="TVU47131">
    <property type="protein sequence ID" value="TVU47131"/>
    <property type="gene ID" value="EJB05_06716"/>
</dbReference>
<dbReference type="PANTHER" id="PTHR31945:SF5">
    <property type="entry name" value="TRANSCRIPTION FACTOR SCREAM-LIKE PROTEIN"/>
    <property type="match status" value="1"/>
</dbReference>
<dbReference type="GO" id="GO:0003700">
    <property type="term" value="F:DNA-binding transcription factor activity"/>
    <property type="evidence" value="ECO:0007669"/>
    <property type="project" value="TreeGrafter"/>
</dbReference>
<keyword evidence="3" id="KW-0175">Coiled coil</keyword>
<proteinExistence type="predicted"/>
<evidence type="ECO:0000259" key="4">
    <source>
        <dbReference type="Pfam" id="PF22754"/>
    </source>
</evidence>